<dbReference type="PANTHER" id="PTHR24559">
    <property type="entry name" value="TRANSPOSON TY3-I GAG-POL POLYPROTEIN"/>
    <property type="match status" value="1"/>
</dbReference>
<sequence>MEPAHPPPGFMDTQVLQDTLVKIFSFMEGYPQQFHPNRLVQASLQLRHGGAAGASGQIGEAMSQLRRLLWTEVSMSVVSWDTLIDVVIEVVLSDNWIDDLFDKLHGATMFSKIDLRLGYHQLRIRATNIPKTAFRTRYDHYEFLVMSFRLTNARAVFIELMNHVFFVKVFIVNK</sequence>
<dbReference type="PANTHER" id="PTHR24559:SF444">
    <property type="entry name" value="REVERSE TRANSCRIPTASE DOMAIN-CONTAINING PROTEIN"/>
    <property type="match status" value="1"/>
</dbReference>
<dbReference type="EMBL" id="CP133622">
    <property type="protein sequence ID" value="WMV55215.1"/>
    <property type="molecule type" value="Genomic_DNA"/>
</dbReference>
<dbReference type="CDD" id="cd01647">
    <property type="entry name" value="RT_LTR"/>
    <property type="match status" value="1"/>
</dbReference>
<dbReference type="Gene3D" id="3.30.70.270">
    <property type="match status" value="1"/>
</dbReference>
<dbReference type="SUPFAM" id="SSF56672">
    <property type="entry name" value="DNA/RNA polymerases"/>
    <property type="match status" value="1"/>
</dbReference>
<dbReference type="InterPro" id="IPR053134">
    <property type="entry name" value="RNA-dir_DNA_polymerase"/>
</dbReference>
<gene>
    <name evidence="1" type="ORF">MTR67_048600</name>
</gene>
<name>A0AAF0UZW6_SOLVR</name>
<evidence type="ECO:0000313" key="1">
    <source>
        <dbReference type="EMBL" id="WMV55215.1"/>
    </source>
</evidence>
<keyword evidence="2" id="KW-1185">Reference proteome</keyword>
<dbReference type="Proteomes" id="UP001234989">
    <property type="component" value="Chromosome 11"/>
</dbReference>
<dbReference type="InterPro" id="IPR043502">
    <property type="entry name" value="DNA/RNA_pol_sf"/>
</dbReference>
<protein>
    <submittedName>
        <fullName evidence="1">Uncharacterized protein</fullName>
    </submittedName>
</protein>
<dbReference type="AlphaFoldDB" id="A0AAF0UZW6"/>
<proteinExistence type="predicted"/>
<accession>A0AAF0UZW6</accession>
<dbReference type="InterPro" id="IPR043128">
    <property type="entry name" value="Rev_trsase/Diguanyl_cyclase"/>
</dbReference>
<reference evidence="1" key="1">
    <citation type="submission" date="2023-08" db="EMBL/GenBank/DDBJ databases">
        <title>A de novo genome assembly of Solanum verrucosum Schlechtendal, a Mexican diploid species geographically isolated from the other diploid A-genome species in potato relatives.</title>
        <authorList>
            <person name="Hosaka K."/>
        </authorList>
    </citation>
    <scope>NUCLEOTIDE SEQUENCE</scope>
    <source>
        <tissue evidence="1">Young leaves</tissue>
    </source>
</reference>
<dbReference type="Gene3D" id="3.10.10.10">
    <property type="entry name" value="HIV Type 1 Reverse Transcriptase, subunit A, domain 1"/>
    <property type="match status" value="1"/>
</dbReference>
<evidence type="ECO:0000313" key="2">
    <source>
        <dbReference type="Proteomes" id="UP001234989"/>
    </source>
</evidence>
<organism evidence="1 2">
    <name type="scientific">Solanum verrucosum</name>
    <dbReference type="NCBI Taxonomy" id="315347"/>
    <lineage>
        <taxon>Eukaryota</taxon>
        <taxon>Viridiplantae</taxon>
        <taxon>Streptophyta</taxon>
        <taxon>Embryophyta</taxon>
        <taxon>Tracheophyta</taxon>
        <taxon>Spermatophyta</taxon>
        <taxon>Magnoliopsida</taxon>
        <taxon>eudicotyledons</taxon>
        <taxon>Gunneridae</taxon>
        <taxon>Pentapetalae</taxon>
        <taxon>asterids</taxon>
        <taxon>lamiids</taxon>
        <taxon>Solanales</taxon>
        <taxon>Solanaceae</taxon>
        <taxon>Solanoideae</taxon>
        <taxon>Solaneae</taxon>
        <taxon>Solanum</taxon>
    </lineage>
</organism>